<comment type="catalytic activity">
    <reaction evidence="6">
        <text>L-glutamine + H2O = L-glutamate + NH4(+)</text>
        <dbReference type="Rhea" id="RHEA:15889"/>
        <dbReference type="ChEBI" id="CHEBI:15377"/>
        <dbReference type="ChEBI" id="CHEBI:28938"/>
        <dbReference type="ChEBI" id="CHEBI:29985"/>
        <dbReference type="ChEBI" id="CHEBI:58359"/>
        <dbReference type="EC" id="3.5.1.2"/>
    </reaction>
</comment>
<dbReference type="Gene3D" id="3.40.50.880">
    <property type="match status" value="1"/>
</dbReference>
<dbReference type="PROSITE" id="PS01236">
    <property type="entry name" value="PDXT_SNO_1"/>
    <property type="match status" value="1"/>
</dbReference>
<keyword evidence="4" id="KW-0315">Glutamine amidotransferase</keyword>
<feature type="binding site" evidence="8">
    <location>
        <position position="109"/>
    </location>
    <ligand>
        <name>L-glutamine</name>
        <dbReference type="ChEBI" id="CHEBI:58359"/>
    </ligand>
</feature>
<sequence>LALQGAFVEHQAILSHGQTRLPTAVRTLLVRTQDELAECDALIIPGGESTTMALLARLTGLLAPLREFACSKPVWGICAGAILLASGGIVGAKKNGQEVIGGIDVRVERNGWGSQLESFEAELTVAGLWDPNQPFVGVFIRAPVRYPSPIKVLARLPSSLLPAITSQETFERQDPQLEAHSSDSRTIVALRQGRHLLTTFHPELTKDDRFHEYFINECVLGPPADQIRDSHAPVAKAIPIYCV</sequence>
<organism evidence="9 10">
    <name type="scientific">Hydnum rufescens UP504</name>
    <dbReference type="NCBI Taxonomy" id="1448309"/>
    <lineage>
        <taxon>Eukaryota</taxon>
        <taxon>Fungi</taxon>
        <taxon>Dikarya</taxon>
        <taxon>Basidiomycota</taxon>
        <taxon>Agaricomycotina</taxon>
        <taxon>Agaricomycetes</taxon>
        <taxon>Cantharellales</taxon>
        <taxon>Hydnaceae</taxon>
        <taxon>Hydnum</taxon>
    </lineage>
</organism>
<dbReference type="EMBL" id="MU128928">
    <property type="protein sequence ID" value="KAF9517996.1"/>
    <property type="molecule type" value="Genomic_DNA"/>
</dbReference>
<evidence type="ECO:0000256" key="2">
    <source>
        <dbReference type="ARBA" id="ARBA00012918"/>
    </source>
</evidence>
<dbReference type="NCBIfam" id="TIGR03800">
    <property type="entry name" value="PLP_synth_Pdx2"/>
    <property type="match status" value="1"/>
</dbReference>
<dbReference type="InterPro" id="IPR002161">
    <property type="entry name" value="PdxT/SNO"/>
</dbReference>
<evidence type="ECO:0000256" key="6">
    <source>
        <dbReference type="ARBA" id="ARBA00049534"/>
    </source>
</evidence>
<dbReference type="GO" id="GO:0008614">
    <property type="term" value="P:pyridoxine metabolic process"/>
    <property type="evidence" value="ECO:0007669"/>
    <property type="project" value="TreeGrafter"/>
</dbReference>
<keyword evidence="5" id="KW-0456">Lyase</keyword>
<dbReference type="GO" id="GO:0005829">
    <property type="term" value="C:cytosol"/>
    <property type="evidence" value="ECO:0007669"/>
    <property type="project" value="TreeGrafter"/>
</dbReference>
<dbReference type="PANTHER" id="PTHR31559:SF0">
    <property type="entry name" value="PYRIDOXAL 5'-PHOSPHATE SYNTHASE SUBUNIT SNO1-RELATED"/>
    <property type="match status" value="1"/>
</dbReference>
<feature type="active site" description="Charge relay system" evidence="7">
    <location>
        <position position="201"/>
    </location>
</feature>
<keyword evidence="3" id="KW-0378">Hydrolase</keyword>
<evidence type="ECO:0000313" key="10">
    <source>
        <dbReference type="Proteomes" id="UP000886523"/>
    </source>
</evidence>
<evidence type="ECO:0000256" key="1">
    <source>
        <dbReference type="ARBA" id="ARBA00008345"/>
    </source>
</evidence>
<feature type="non-terminal residue" evidence="9">
    <location>
        <position position="1"/>
    </location>
</feature>
<evidence type="ECO:0000256" key="5">
    <source>
        <dbReference type="ARBA" id="ARBA00023239"/>
    </source>
</evidence>
<evidence type="ECO:0000256" key="3">
    <source>
        <dbReference type="ARBA" id="ARBA00022801"/>
    </source>
</evidence>
<dbReference type="GO" id="GO:1903600">
    <property type="term" value="C:glutaminase complex"/>
    <property type="evidence" value="ECO:0007669"/>
    <property type="project" value="TreeGrafter"/>
</dbReference>
<dbReference type="InterPro" id="IPR029062">
    <property type="entry name" value="Class_I_gatase-like"/>
</dbReference>
<feature type="binding site" evidence="8">
    <location>
        <begin position="140"/>
        <end position="141"/>
    </location>
    <ligand>
        <name>L-glutamine</name>
        <dbReference type="ChEBI" id="CHEBI:58359"/>
    </ligand>
</feature>
<evidence type="ECO:0000256" key="4">
    <source>
        <dbReference type="ARBA" id="ARBA00022962"/>
    </source>
</evidence>
<keyword evidence="10" id="KW-1185">Reference proteome</keyword>
<gene>
    <name evidence="9" type="ORF">BS47DRAFT_1290284</name>
</gene>
<evidence type="ECO:0000313" key="9">
    <source>
        <dbReference type="EMBL" id="KAF9517996.1"/>
    </source>
</evidence>
<proteinExistence type="inferred from homology"/>
<dbReference type="AlphaFoldDB" id="A0A9P6B840"/>
<dbReference type="OrthoDB" id="2039at2759"/>
<evidence type="ECO:0000256" key="8">
    <source>
        <dbReference type="PIRSR" id="PIRSR005639-2"/>
    </source>
</evidence>
<accession>A0A9P6B840</accession>
<feature type="active site" description="Charge relay system" evidence="7">
    <location>
        <position position="203"/>
    </location>
</feature>
<dbReference type="InterPro" id="IPR021196">
    <property type="entry name" value="PdxT/SNO_CS"/>
</dbReference>
<dbReference type="PANTHER" id="PTHR31559">
    <property type="entry name" value="PYRIDOXAL 5'-PHOSPHATE SYNTHASE SUBUNIT SNO"/>
    <property type="match status" value="1"/>
</dbReference>
<feature type="active site" description="Nucleophile" evidence="7">
    <location>
        <position position="78"/>
    </location>
</feature>
<name>A0A9P6B840_9AGAM</name>
<dbReference type="GO" id="GO:0004359">
    <property type="term" value="F:glutaminase activity"/>
    <property type="evidence" value="ECO:0007669"/>
    <property type="project" value="UniProtKB-EC"/>
</dbReference>
<dbReference type="Pfam" id="PF01174">
    <property type="entry name" value="SNO"/>
    <property type="match status" value="2"/>
</dbReference>
<dbReference type="GO" id="GO:0042823">
    <property type="term" value="P:pyridoxal phosphate biosynthetic process"/>
    <property type="evidence" value="ECO:0007669"/>
    <property type="project" value="InterPro"/>
</dbReference>
<reference evidence="9" key="1">
    <citation type="journal article" date="2020" name="Nat. Commun.">
        <title>Large-scale genome sequencing of mycorrhizal fungi provides insights into the early evolution of symbiotic traits.</title>
        <authorList>
            <person name="Miyauchi S."/>
            <person name="Kiss E."/>
            <person name="Kuo A."/>
            <person name="Drula E."/>
            <person name="Kohler A."/>
            <person name="Sanchez-Garcia M."/>
            <person name="Morin E."/>
            <person name="Andreopoulos B."/>
            <person name="Barry K.W."/>
            <person name="Bonito G."/>
            <person name="Buee M."/>
            <person name="Carver A."/>
            <person name="Chen C."/>
            <person name="Cichocki N."/>
            <person name="Clum A."/>
            <person name="Culley D."/>
            <person name="Crous P.W."/>
            <person name="Fauchery L."/>
            <person name="Girlanda M."/>
            <person name="Hayes R.D."/>
            <person name="Keri Z."/>
            <person name="LaButti K."/>
            <person name="Lipzen A."/>
            <person name="Lombard V."/>
            <person name="Magnuson J."/>
            <person name="Maillard F."/>
            <person name="Murat C."/>
            <person name="Nolan M."/>
            <person name="Ohm R.A."/>
            <person name="Pangilinan J."/>
            <person name="Pereira M.F."/>
            <person name="Perotto S."/>
            <person name="Peter M."/>
            <person name="Pfister S."/>
            <person name="Riley R."/>
            <person name="Sitrit Y."/>
            <person name="Stielow J.B."/>
            <person name="Szollosi G."/>
            <person name="Zifcakova L."/>
            <person name="Stursova M."/>
            <person name="Spatafora J.W."/>
            <person name="Tedersoo L."/>
            <person name="Vaario L.M."/>
            <person name="Yamada A."/>
            <person name="Yan M."/>
            <person name="Wang P."/>
            <person name="Xu J."/>
            <person name="Bruns T."/>
            <person name="Baldrian P."/>
            <person name="Vilgalys R."/>
            <person name="Dunand C."/>
            <person name="Henrissat B."/>
            <person name="Grigoriev I.V."/>
            <person name="Hibbett D."/>
            <person name="Nagy L.G."/>
            <person name="Martin F.M."/>
        </authorList>
    </citation>
    <scope>NUCLEOTIDE SEQUENCE</scope>
    <source>
        <strain evidence="9">UP504</strain>
    </source>
</reference>
<dbReference type="SUPFAM" id="SSF52317">
    <property type="entry name" value="Class I glutamine amidotransferase-like"/>
    <property type="match status" value="1"/>
</dbReference>
<dbReference type="PROSITE" id="PS51273">
    <property type="entry name" value="GATASE_TYPE_1"/>
    <property type="match status" value="1"/>
</dbReference>
<dbReference type="Proteomes" id="UP000886523">
    <property type="component" value="Unassembled WGS sequence"/>
</dbReference>
<dbReference type="GO" id="GO:0016829">
    <property type="term" value="F:lyase activity"/>
    <property type="evidence" value="ECO:0007669"/>
    <property type="project" value="UniProtKB-KW"/>
</dbReference>
<dbReference type="PROSITE" id="PS51130">
    <property type="entry name" value="PDXT_SNO_2"/>
    <property type="match status" value="1"/>
</dbReference>
<protein>
    <recommendedName>
        <fullName evidence="2">glutaminase</fullName>
        <ecNumber evidence="2">3.5.1.2</ecNumber>
    </recommendedName>
</protein>
<evidence type="ECO:0000256" key="7">
    <source>
        <dbReference type="PIRSR" id="PIRSR005639-1"/>
    </source>
</evidence>
<feature type="binding site" evidence="8">
    <location>
        <begin position="47"/>
        <end position="49"/>
    </location>
    <ligand>
        <name>L-glutamine</name>
        <dbReference type="ChEBI" id="CHEBI:58359"/>
    </ligand>
</feature>
<dbReference type="EC" id="3.5.1.2" evidence="2"/>
<comment type="similarity">
    <text evidence="1">Belongs to the glutaminase PdxT/SNO family.</text>
</comment>
<dbReference type="PIRSF" id="PIRSF005639">
    <property type="entry name" value="Glut_amidoT_SNO"/>
    <property type="match status" value="1"/>
</dbReference>
<comment type="caution">
    <text evidence="9">The sequence shown here is derived from an EMBL/GenBank/DDBJ whole genome shotgun (WGS) entry which is preliminary data.</text>
</comment>